<keyword evidence="4" id="KW-1185">Reference proteome</keyword>
<gene>
    <name evidence="3" type="ORF">B9479_007533</name>
</gene>
<sequence length="889" mass="97026">MPTPLTRSTADSFNSAATIVPDDRRPTRVTRSSARNPPPDHTLSLSQSSSQGSASHLSAGRQLAPANSFERRINKDLGVHGGDDGMIGLLQTQDVPDESGWSFLRDQSLSQKTEQDDMALDPRSSSPPAFDPTILPHEQRHPGYRQNSYSTASVASSCENSDLYSTTDIDTDDESSRRPSISHMGDLGLGDISLDHDALLSALPSPAAEMRSPLGYGAAVSPQDIHRDSPVAGYHSPEVADLPQMPRILSGPTRTGKRAPRGKAAKDDEITQAEKLEHRRDINRRSAQKHRARRKEETEIMAKLVAGKDARIRQLEHELAAEKARTEQLRNSVVTALRHNIDLSKVSSISGIFSSTLPQFARDDIPLGYLLSGYFTDTPKAILQELQFSGIQYDAGYSLRCTRNPAEVIGRVNQRGVEMGLSASCVVLPFVPSSLFSLLNPWTFQGSHEVHIVFEPDCDTTIFRFRDTAPSVGLDRQIAGIGGTLVQPFSFGVEAETENEVWLIFKDQKWLDIRRRVRDMYCNGRWDQFSYLAAMLPPGGTLNHDDKGYCIPWPFPASPFAPQNILRFERGQAVCQFADPRADIKCVSEGQVMETKGRWEAVCGGVNVELGKEGRVVVSGLSDESAALPGILGHMLDLPIYSCSTAPSLLSAVLSSHATNAASNRTFSTYARDLLKRRPKLAIASAQNDIEGTPTPQVSFLPVLEETALVTGHVPPSPARTPPSFCSTRSTPSLSSSIATSISSSSSSSSLSSLVRHTSDGRSIPKMLEIVPEEEHLPAGEEEGGEEGELKLLFAPDGDTYPSKMYTSMRSEYERLSLIVVNSLFIPPSLPSLPQSPPLSSSSSSWQRHDPRRAGMPIQPMSGSRWVQPGNQVIFDQGALSGGRYPVHR</sequence>
<feature type="region of interest" description="Disordered" evidence="2">
    <location>
        <begin position="110"/>
        <end position="184"/>
    </location>
</feature>
<organism evidence="3 4">
    <name type="scientific">Cryptococcus floricola</name>
    <dbReference type="NCBI Taxonomy" id="2591691"/>
    <lineage>
        <taxon>Eukaryota</taxon>
        <taxon>Fungi</taxon>
        <taxon>Dikarya</taxon>
        <taxon>Basidiomycota</taxon>
        <taxon>Agaricomycotina</taxon>
        <taxon>Tremellomycetes</taxon>
        <taxon>Tremellales</taxon>
        <taxon>Cryptococcaceae</taxon>
        <taxon>Cryptococcus</taxon>
    </lineage>
</organism>
<evidence type="ECO:0008006" key="5">
    <source>
        <dbReference type="Google" id="ProtNLM"/>
    </source>
</evidence>
<feature type="region of interest" description="Disordered" evidence="2">
    <location>
        <begin position="244"/>
        <end position="268"/>
    </location>
</feature>
<feature type="compositionally biased region" description="Polar residues" evidence="2">
    <location>
        <begin position="1"/>
        <end position="17"/>
    </location>
</feature>
<dbReference type="Gene3D" id="3.30.420.40">
    <property type="match status" value="1"/>
</dbReference>
<evidence type="ECO:0000313" key="4">
    <source>
        <dbReference type="Proteomes" id="UP000322245"/>
    </source>
</evidence>
<accession>A0A5D3ALQ4</accession>
<feature type="region of interest" description="Disordered" evidence="2">
    <location>
        <begin position="712"/>
        <end position="731"/>
    </location>
</feature>
<proteinExistence type="predicted"/>
<keyword evidence="1" id="KW-0175">Coiled coil</keyword>
<feature type="compositionally biased region" description="Polar residues" evidence="2">
    <location>
        <begin position="145"/>
        <end position="164"/>
    </location>
</feature>
<evidence type="ECO:0000256" key="1">
    <source>
        <dbReference type="SAM" id="Coils"/>
    </source>
</evidence>
<protein>
    <recommendedName>
        <fullName evidence="5">BZIP domain-containing protein</fullName>
    </recommendedName>
</protein>
<feature type="region of interest" description="Disordered" evidence="2">
    <location>
        <begin position="1"/>
        <end position="68"/>
    </location>
</feature>
<feature type="compositionally biased region" description="Low complexity" evidence="2">
    <location>
        <begin position="737"/>
        <end position="754"/>
    </location>
</feature>
<feature type="compositionally biased region" description="Low complexity" evidence="2">
    <location>
        <begin position="44"/>
        <end position="60"/>
    </location>
</feature>
<dbReference type="Proteomes" id="UP000322245">
    <property type="component" value="Unassembled WGS sequence"/>
</dbReference>
<comment type="caution">
    <text evidence="3">The sequence shown here is derived from an EMBL/GenBank/DDBJ whole genome shotgun (WGS) entry which is preliminary data.</text>
</comment>
<dbReference type="CDD" id="cd14686">
    <property type="entry name" value="bZIP"/>
    <property type="match status" value="1"/>
</dbReference>
<feature type="coiled-coil region" evidence="1">
    <location>
        <begin position="305"/>
        <end position="332"/>
    </location>
</feature>
<evidence type="ECO:0000256" key="2">
    <source>
        <dbReference type="SAM" id="MobiDB-lite"/>
    </source>
</evidence>
<evidence type="ECO:0000313" key="3">
    <source>
        <dbReference type="EMBL" id="TYJ51874.1"/>
    </source>
</evidence>
<feature type="region of interest" description="Disordered" evidence="2">
    <location>
        <begin position="833"/>
        <end position="866"/>
    </location>
</feature>
<feature type="region of interest" description="Disordered" evidence="2">
    <location>
        <begin position="737"/>
        <end position="758"/>
    </location>
</feature>
<name>A0A5D3ALQ4_9TREE</name>
<reference evidence="3 4" key="1">
    <citation type="submission" date="2017-05" db="EMBL/GenBank/DDBJ databases">
        <title>The Genome Sequence of Tsuchiyaea wingfieldii DSM 27421.</title>
        <authorList>
            <person name="Cuomo C."/>
            <person name="Passer A."/>
            <person name="Billmyre B."/>
            <person name="Heitman J."/>
        </authorList>
    </citation>
    <scope>NUCLEOTIDE SEQUENCE [LARGE SCALE GENOMIC DNA]</scope>
    <source>
        <strain evidence="3 4">DSM 27421</strain>
    </source>
</reference>
<dbReference type="AlphaFoldDB" id="A0A5D3ALQ4"/>
<dbReference type="EMBL" id="NIDF01000177">
    <property type="protein sequence ID" value="TYJ51874.1"/>
    <property type="molecule type" value="Genomic_DNA"/>
</dbReference>